<dbReference type="Proteomes" id="UP000319160">
    <property type="component" value="Unassembled WGS sequence"/>
</dbReference>
<evidence type="ECO:0000313" key="3">
    <source>
        <dbReference type="EMBL" id="TRX89538.1"/>
    </source>
</evidence>
<keyword evidence="1" id="KW-0479">Metal-binding</keyword>
<evidence type="ECO:0000256" key="1">
    <source>
        <dbReference type="PROSITE-ProRule" id="PRU00042"/>
    </source>
</evidence>
<evidence type="ECO:0000313" key="4">
    <source>
        <dbReference type="Proteomes" id="UP000319160"/>
    </source>
</evidence>
<evidence type="ECO:0000259" key="2">
    <source>
        <dbReference type="PROSITE" id="PS50157"/>
    </source>
</evidence>
<dbReference type="PROSITE" id="PS00028">
    <property type="entry name" value="ZINC_FINGER_C2H2_1"/>
    <property type="match status" value="1"/>
</dbReference>
<keyword evidence="4" id="KW-1185">Reference proteome</keyword>
<dbReference type="EMBL" id="VFLP01000066">
    <property type="protein sequence ID" value="TRX89538.1"/>
    <property type="molecule type" value="Genomic_DNA"/>
</dbReference>
<dbReference type="STRING" id="2512241.A0A553HNK5"/>
<dbReference type="SMART" id="SM00355">
    <property type="entry name" value="ZnF_C2H2"/>
    <property type="match status" value="2"/>
</dbReference>
<dbReference type="OrthoDB" id="8117402at2759"/>
<feature type="domain" description="C2H2-type" evidence="2">
    <location>
        <begin position="47"/>
        <end position="75"/>
    </location>
</feature>
<protein>
    <recommendedName>
        <fullName evidence="2">C2H2-type domain-containing protein</fullName>
    </recommendedName>
</protein>
<comment type="caution">
    <text evidence="3">The sequence shown here is derived from an EMBL/GenBank/DDBJ whole genome shotgun (WGS) entry which is preliminary data.</text>
</comment>
<proteinExistence type="predicted"/>
<dbReference type="PROSITE" id="PS50157">
    <property type="entry name" value="ZINC_FINGER_C2H2_2"/>
    <property type="match status" value="1"/>
</dbReference>
<gene>
    <name evidence="3" type="ORF">FHL15_009582</name>
</gene>
<dbReference type="AlphaFoldDB" id="A0A553HNK5"/>
<dbReference type="InterPro" id="IPR013087">
    <property type="entry name" value="Znf_C2H2_type"/>
</dbReference>
<name>A0A553HNK5_9PEZI</name>
<dbReference type="GO" id="GO:0008270">
    <property type="term" value="F:zinc ion binding"/>
    <property type="evidence" value="ECO:0007669"/>
    <property type="project" value="UniProtKB-KW"/>
</dbReference>
<keyword evidence="1" id="KW-0862">Zinc</keyword>
<keyword evidence="1" id="KW-0863">Zinc-finger</keyword>
<reference evidence="4" key="1">
    <citation type="submission" date="2019-06" db="EMBL/GenBank/DDBJ databases">
        <title>Draft genome sequence of the griseofulvin-producing fungus Xylaria cubensis strain G536.</title>
        <authorList>
            <person name="Mead M.E."/>
            <person name="Raja H.A."/>
            <person name="Steenwyk J.L."/>
            <person name="Knowles S.L."/>
            <person name="Oberlies N.H."/>
            <person name="Rokas A."/>
        </authorList>
    </citation>
    <scope>NUCLEOTIDE SEQUENCE [LARGE SCALE GENOMIC DNA]</scope>
    <source>
        <strain evidence="4">G536</strain>
    </source>
</reference>
<sequence length="363" mass="40918">MDTDLSSTGSNDSYIKESLQLLLCAKCNVKYPNIHDLLTHQASEMHFACDQCKSCFGTKHGLQDHKRKSHRPDLDLKCFGCHSHFDRAGRFWQHLENGECKVIFPSDIVRLRQKNLEFAEQLELRKLTMEDIMQCEESHIRGDDTWASYSEGETAHAESVVTPDFPSRPAPIAIANAHPLHYRSEDFPALPIKPKASTTPGFYGEQKGNVWLNRGAAVPRTNNTPTSYNSVPPPASYDILPVNVRDNSIPKPTPSSNIRVVQAPANSTEEGFYGITSSGRIIDPVDPNYNPAVFYNSVLEKFTAKNCPIRETEGFQRALGQITGGIMDFHTRSGMFVIDKRSVRKLFDLRSQPFMRLEENNMK</sequence>
<accession>A0A553HNK5</accession>
<organism evidence="3 4">
    <name type="scientific">Xylaria flabelliformis</name>
    <dbReference type="NCBI Taxonomy" id="2512241"/>
    <lineage>
        <taxon>Eukaryota</taxon>
        <taxon>Fungi</taxon>
        <taxon>Dikarya</taxon>
        <taxon>Ascomycota</taxon>
        <taxon>Pezizomycotina</taxon>
        <taxon>Sordariomycetes</taxon>
        <taxon>Xylariomycetidae</taxon>
        <taxon>Xylariales</taxon>
        <taxon>Xylariaceae</taxon>
        <taxon>Xylaria</taxon>
    </lineage>
</organism>